<dbReference type="OrthoDB" id="286702at2"/>
<dbReference type="Gene3D" id="3.10.129.10">
    <property type="entry name" value="Hotdog Thioesterase"/>
    <property type="match status" value="1"/>
</dbReference>
<organism evidence="3 4">
    <name type="scientific">Heyndrickxia shackletonii</name>
    <dbReference type="NCBI Taxonomy" id="157838"/>
    <lineage>
        <taxon>Bacteria</taxon>
        <taxon>Bacillati</taxon>
        <taxon>Bacillota</taxon>
        <taxon>Bacilli</taxon>
        <taxon>Bacillales</taxon>
        <taxon>Bacillaceae</taxon>
        <taxon>Heyndrickxia</taxon>
    </lineage>
</organism>
<evidence type="ECO:0000256" key="1">
    <source>
        <dbReference type="ARBA" id="ARBA00022801"/>
    </source>
</evidence>
<dbReference type="PANTHER" id="PTHR42856:SF1">
    <property type="entry name" value="ACYL-COENZYME A THIOESTERASE PAAI"/>
    <property type="match status" value="1"/>
</dbReference>
<dbReference type="NCBIfam" id="TIGR00369">
    <property type="entry name" value="unchar_dom_1"/>
    <property type="match status" value="1"/>
</dbReference>
<comment type="caution">
    <text evidence="3">The sequence shown here is derived from an EMBL/GenBank/DDBJ whole genome shotgun (WGS) entry which is preliminary data.</text>
</comment>
<keyword evidence="4" id="KW-1185">Reference proteome</keyword>
<name>A0A0Q3TA21_9BACI</name>
<evidence type="ECO:0000259" key="2">
    <source>
        <dbReference type="Pfam" id="PF03061"/>
    </source>
</evidence>
<dbReference type="PATRIC" id="fig|157838.3.peg.5349"/>
<dbReference type="Pfam" id="PF03061">
    <property type="entry name" value="4HBT"/>
    <property type="match status" value="1"/>
</dbReference>
<dbReference type="InterPro" id="IPR029069">
    <property type="entry name" value="HotDog_dom_sf"/>
</dbReference>
<feature type="domain" description="Thioesterase" evidence="2">
    <location>
        <begin position="50"/>
        <end position="121"/>
    </location>
</feature>
<evidence type="ECO:0000313" key="3">
    <source>
        <dbReference type="EMBL" id="KQL50920.1"/>
    </source>
</evidence>
<dbReference type="AlphaFoldDB" id="A0A0Q3TA21"/>
<keyword evidence="1" id="KW-0378">Hydrolase</keyword>
<dbReference type="SUPFAM" id="SSF54637">
    <property type="entry name" value="Thioesterase/thiol ester dehydrase-isomerase"/>
    <property type="match status" value="1"/>
</dbReference>
<evidence type="ECO:0000313" key="4">
    <source>
        <dbReference type="Proteomes" id="UP000051888"/>
    </source>
</evidence>
<dbReference type="PANTHER" id="PTHR42856">
    <property type="entry name" value="ACYL-COENZYME A THIOESTERASE PAAI"/>
    <property type="match status" value="1"/>
</dbReference>
<dbReference type="Proteomes" id="UP000051888">
    <property type="component" value="Unassembled WGS sequence"/>
</dbReference>
<dbReference type="InterPro" id="IPR052723">
    <property type="entry name" value="Acyl-CoA_thioesterase_PaaI"/>
</dbReference>
<dbReference type="STRING" id="157838.AN964_24305"/>
<dbReference type="InterPro" id="IPR003736">
    <property type="entry name" value="PAAI_dom"/>
</dbReference>
<accession>A0A0Q3TA21</accession>
<dbReference type="CDD" id="cd03443">
    <property type="entry name" value="PaaI_thioesterase"/>
    <property type="match status" value="1"/>
</dbReference>
<dbReference type="GO" id="GO:0016289">
    <property type="term" value="F:acyl-CoA hydrolase activity"/>
    <property type="evidence" value="ECO:0007669"/>
    <property type="project" value="TreeGrafter"/>
</dbReference>
<gene>
    <name evidence="3" type="ORF">AN964_24305</name>
</gene>
<sequence length="144" mass="16130">MEIHRQYKDEIFQKLKIEPYAQFLGIELIEMGEGMAVAELDVADHMVNAHGTVHGAIIFAIADFVFAVACNSYGKTSVGLSTTVNFMAPGKKGSRLKATAMEEKRNHRTAWYNIKVESDGELIATMEALAYRKDHYFVPVKEES</sequence>
<proteinExistence type="predicted"/>
<dbReference type="InterPro" id="IPR006683">
    <property type="entry name" value="Thioestr_dom"/>
</dbReference>
<reference evidence="3 4" key="1">
    <citation type="submission" date="2015-09" db="EMBL/GenBank/DDBJ databases">
        <title>Genome sequencing project for genomic taxonomy and phylogenomics of Bacillus-like bacteria.</title>
        <authorList>
            <person name="Liu B."/>
            <person name="Wang J."/>
            <person name="Zhu Y."/>
            <person name="Liu G."/>
            <person name="Chen Q."/>
            <person name="Chen Z."/>
            <person name="Lan J."/>
            <person name="Che J."/>
            <person name="Ge C."/>
            <person name="Shi H."/>
            <person name="Pan Z."/>
            <person name="Liu X."/>
        </authorList>
    </citation>
    <scope>NUCLEOTIDE SEQUENCE [LARGE SCALE GENOMIC DNA]</scope>
    <source>
        <strain evidence="3 4">LMG 18435</strain>
    </source>
</reference>
<protein>
    <submittedName>
        <fullName evidence="3">Phenylacetate degradation protein</fullName>
    </submittedName>
</protein>
<dbReference type="EMBL" id="LJJC01000015">
    <property type="protein sequence ID" value="KQL50920.1"/>
    <property type="molecule type" value="Genomic_DNA"/>
</dbReference>